<evidence type="ECO:0000256" key="9">
    <source>
        <dbReference type="ARBA" id="ARBA00031449"/>
    </source>
</evidence>
<evidence type="ECO:0000256" key="3">
    <source>
        <dbReference type="ARBA" id="ARBA00008900"/>
    </source>
</evidence>
<comment type="cofactor">
    <cofactor evidence="1">
        <name>Zn(2+)</name>
        <dbReference type="ChEBI" id="CHEBI:29105"/>
    </cofactor>
</comment>
<dbReference type="EMBL" id="JABFJV010000053">
    <property type="protein sequence ID" value="NOK33991.1"/>
    <property type="molecule type" value="Genomic_DNA"/>
</dbReference>
<evidence type="ECO:0000256" key="2">
    <source>
        <dbReference type="ARBA" id="ARBA00005061"/>
    </source>
</evidence>
<dbReference type="InterPro" id="IPR038418">
    <property type="entry name" value="6-PTP_synth/QueD_sf"/>
</dbReference>
<keyword evidence="8" id="KW-0456">Lyase</keyword>
<proteinExistence type="inferred from homology"/>
<sequence>MAPRTTTLELHKEEMKFSAGHFTIFSATHRENLHGHNFSVYVALTGEVSEDGLLSDYGPLKQAIIARCKAWNETFFLPAHSQHLRLERDAQGNHVAHFNGEELRFLARDVTVLPVANVSLEELARVFGEELVGDGSGMARDHVTQLVVKCASGPGQWASWEWKRDA</sequence>
<accession>A0A3A8IRV8</accession>
<dbReference type="OrthoDB" id="9804698at2"/>
<evidence type="ECO:0000256" key="10">
    <source>
        <dbReference type="ARBA" id="ARBA00048807"/>
    </source>
</evidence>
<dbReference type="GO" id="GO:0046872">
    <property type="term" value="F:metal ion binding"/>
    <property type="evidence" value="ECO:0007669"/>
    <property type="project" value="UniProtKB-KW"/>
</dbReference>
<keyword evidence="6" id="KW-0479">Metal-binding</keyword>
<dbReference type="Gene3D" id="3.30.479.10">
    <property type="entry name" value="6-pyruvoyl tetrahydropterin synthase/QueD"/>
    <property type="match status" value="1"/>
</dbReference>
<evidence type="ECO:0000256" key="1">
    <source>
        <dbReference type="ARBA" id="ARBA00001947"/>
    </source>
</evidence>
<evidence type="ECO:0000256" key="6">
    <source>
        <dbReference type="ARBA" id="ARBA00022723"/>
    </source>
</evidence>
<dbReference type="EC" id="4.1.2.50" evidence="4"/>
<evidence type="ECO:0000256" key="4">
    <source>
        <dbReference type="ARBA" id="ARBA00012982"/>
    </source>
</evidence>
<dbReference type="PANTHER" id="PTHR12589:SF7">
    <property type="entry name" value="6-PYRUVOYL TETRAHYDROBIOPTERIN SYNTHASE"/>
    <property type="match status" value="1"/>
</dbReference>
<comment type="caution">
    <text evidence="11">The sequence shown here is derived from an EMBL/GenBank/DDBJ whole genome shotgun (WGS) entry which is preliminary data.</text>
</comment>
<protein>
    <recommendedName>
        <fullName evidence="5">6-carboxy-5,6,7,8-tetrahydropterin synthase</fullName>
        <ecNumber evidence="4">4.1.2.50</ecNumber>
    </recommendedName>
    <alternativeName>
        <fullName evidence="9">Queuosine biosynthesis protein QueD</fullName>
    </alternativeName>
</protein>
<gene>
    <name evidence="11" type="ORF">HMI49_12370</name>
</gene>
<keyword evidence="12" id="KW-1185">Reference proteome</keyword>
<evidence type="ECO:0000313" key="12">
    <source>
        <dbReference type="Proteomes" id="UP000563426"/>
    </source>
</evidence>
<dbReference type="GO" id="GO:0070497">
    <property type="term" value="F:6-carboxytetrahydropterin synthase activity"/>
    <property type="evidence" value="ECO:0007669"/>
    <property type="project" value="UniProtKB-EC"/>
</dbReference>
<evidence type="ECO:0000256" key="7">
    <source>
        <dbReference type="ARBA" id="ARBA00022833"/>
    </source>
</evidence>
<dbReference type="RefSeq" id="WP_120524481.1">
    <property type="nucleotide sequence ID" value="NZ_JABFJV010000053.1"/>
</dbReference>
<dbReference type="Proteomes" id="UP000563426">
    <property type="component" value="Unassembled WGS sequence"/>
</dbReference>
<comment type="pathway">
    <text evidence="2">Purine metabolism; 7-cyano-7-deazaguanine biosynthesis.</text>
</comment>
<dbReference type="SUPFAM" id="SSF55620">
    <property type="entry name" value="Tetrahydrobiopterin biosynthesis enzymes-like"/>
    <property type="match status" value="1"/>
</dbReference>
<evidence type="ECO:0000256" key="8">
    <source>
        <dbReference type="ARBA" id="ARBA00023239"/>
    </source>
</evidence>
<dbReference type="Pfam" id="PF01242">
    <property type="entry name" value="PTPS"/>
    <property type="match status" value="1"/>
</dbReference>
<reference evidence="11 12" key="1">
    <citation type="submission" date="2020-05" db="EMBL/GenBank/DDBJ databases">
        <authorList>
            <person name="Whitworth D."/>
        </authorList>
    </citation>
    <scope>NUCLEOTIDE SEQUENCE [LARGE SCALE GENOMIC DNA]</scope>
    <source>
        <strain evidence="11 12">AB043B</strain>
    </source>
</reference>
<comment type="catalytic activity">
    <reaction evidence="10">
        <text>7,8-dihydroneopterin 3'-triphosphate + H2O = 6-carboxy-5,6,7,8-tetrahydropterin + triphosphate + acetaldehyde + 2 H(+)</text>
        <dbReference type="Rhea" id="RHEA:27966"/>
        <dbReference type="ChEBI" id="CHEBI:15343"/>
        <dbReference type="ChEBI" id="CHEBI:15377"/>
        <dbReference type="ChEBI" id="CHEBI:15378"/>
        <dbReference type="ChEBI" id="CHEBI:18036"/>
        <dbReference type="ChEBI" id="CHEBI:58462"/>
        <dbReference type="ChEBI" id="CHEBI:61032"/>
        <dbReference type="EC" id="4.1.2.50"/>
    </reaction>
</comment>
<keyword evidence="7" id="KW-0862">Zinc</keyword>
<comment type="similarity">
    <text evidence="3">Belongs to the PTPS family. QueD subfamily.</text>
</comment>
<evidence type="ECO:0000313" key="11">
    <source>
        <dbReference type="EMBL" id="NOK33991.1"/>
    </source>
</evidence>
<dbReference type="UniPathway" id="UPA00391"/>
<evidence type="ECO:0000256" key="5">
    <source>
        <dbReference type="ARBA" id="ARBA00018141"/>
    </source>
</evidence>
<name>A0A3A8IRV8_9BACT</name>
<dbReference type="PANTHER" id="PTHR12589">
    <property type="entry name" value="PYRUVOYL TETRAHYDROBIOPTERIN SYNTHASE"/>
    <property type="match status" value="1"/>
</dbReference>
<dbReference type="AlphaFoldDB" id="A0A3A8IRV8"/>
<dbReference type="InterPro" id="IPR007115">
    <property type="entry name" value="6-PTP_synth/QueD"/>
</dbReference>
<organism evidence="11 12">
    <name type="scientific">Corallococcus exercitus</name>
    <dbReference type="NCBI Taxonomy" id="2316736"/>
    <lineage>
        <taxon>Bacteria</taxon>
        <taxon>Pseudomonadati</taxon>
        <taxon>Myxococcota</taxon>
        <taxon>Myxococcia</taxon>
        <taxon>Myxococcales</taxon>
        <taxon>Cystobacterineae</taxon>
        <taxon>Myxococcaceae</taxon>
        <taxon>Corallococcus</taxon>
    </lineage>
</organism>